<evidence type="ECO:0000256" key="4">
    <source>
        <dbReference type="ARBA" id="ARBA00022989"/>
    </source>
</evidence>
<feature type="transmembrane region" description="Helical" evidence="6">
    <location>
        <begin position="136"/>
        <end position="154"/>
    </location>
</feature>
<dbReference type="Proteomes" id="UP000800039">
    <property type="component" value="Unassembled WGS sequence"/>
</dbReference>
<gene>
    <name evidence="7" type="ORF">K460DRAFT_428463</name>
</gene>
<keyword evidence="3 6" id="KW-0812">Transmembrane</keyword>
<feature type="transmembrane region" description="Helical" evidence="6">
    <location>
        <begin position="75"/>
        <end position="94"/>
    </location>
</feature>
<evidence type="ECO:0000313" key="8">
    <source>
        <dbReference type="Proteomes" id="UP000800039"/>
    </source>
</evidence>
<evidence type="ECO:0000256" key="2">
    <source>
        <dbReference type="ARBA" id="ARBA00022448"/>
    </source>
</evidence>
<dbReference type="Gene3D" id="1.20.1740.10">
    <property type="entry name" value="Amino acid/polyamine transporter I"/>
    <property type="match status" value="1"/>
</dbReference>
<feature type="transmembrane region" description="Helical" evidence="6">
    <location>
        <begin position="106"/>
        <end position="124"/>
    </location>
</feature>
<sequence length="396" mass="42971">MATKGEETHEDVYNTLDTISDVDERELAAMGKKSVLRRNFSRISILGLSCSIVITWEAMFSVLIFGLLNGGPGGLIYGYVFCWIGWAAVVATMGDQPSYNPSRWHGTLMIFAIILAFLVFNTFLSKLFPHVETCILVLHITLFIVVLVVLTVMAPQKSSNAEVWTLFLNQGGYESKGLSFFVGLITPVFAFSGADGVVHMSEEIRNASRVVPWAMMTQTDSIAINGITGFAILIAILYCIGDIEAALTTPTGYPFIEILTQGSGSVAGGTAISALLVVMYALATLGVIATASRQLWAFARDNAVPNARLLSYVHPGMKVPVVSIVVTALITCLLSLINIGSAAVFNAIVSLTVAGFFGSYLIPFNLFLYTRLRHPDRIAPGPWTLGKWVCLLLRWV</sequence>
<evidence type="ECO:0000256" key="3">
    <source>
        <dbReference type="ARBA" id="ARBA00022692"/>
    </source>
</evidence>
<keyword evidence="2" id="KW-0813">Transport</keyword>
<feature type="transmembrane region" description="Helical" evidence="6">
    <location>
        <begin position="222"/>
        <end position="247"/>
    </location>
</feature>
<keyword evidence="5 6" id="KW-0472">Membrane</keyword>
<dbReference type="OrthoDB" id="3257095at2759"/>
<dbReference type="PIRSF" id="PIRSF006060">
    <property type="entry name" value="AA_transporter"/>
    <property type="match status" value="1"/>
</dbReference>
<feature type="transmembrane region" description="Helical" evidence="6">
    <location>
        <begin position="343"/>
        <end position="368"/>
    </location>
</feature>
<evidence type="ECO:0000313" key="7">
    <source>
        <dbReference type="EMBL" id="KAF1849037.1"/>
    </source>
</evidence>
<dbReference type="GO" id="GO:0016020">
    <property type="term" value="C:membrane"/>
    <property type="evidence" value="ECO:0007669"/>
    <property type="project" value="UniProtKB-SubCell"/>
</dbReference>
<evidence type="ECO:0008006" key="9">
    <source>
        <dbReference type="Google" id="ProtNLM"/>
    </source>
</evidence>
<comment type="caution">
    <text evidence="7">The sequence shown here is derived from an EMBL/GenBank/DDBJ whole genome shotgun (WGS) entry which is preliminary data.</text>
</comment>
<feature type="transmembrane region" description="Helical" evidence="6">
    <location>
        <begin position="43"/>
        <end position="68"/>
    </location>
</feature>
<reference evidence="7" key="1">
    <citation type="submission" date="2020-01" db="EMBL/GenBank/DDBJ databases">
        <authorList>
            <consortium name="DOE Joint Genome Institute"/>
            <person name="Haridas S."/>
            <person name="Albert R."/>
            <person name="Binder M."/>
            <person name="Bloem J."/>
            <person name="Labutti K."/>
            <person name="Salamov A."/>
            <person name="Andreopoulos B."/>
            <person name="Baker S.E."/>
            <person name="Barry K."/>
            <person name="Bills G."/>
            <person name="Bluhm B.H."/>
            <person name="Cannon C."/>
            <person name="Castanera R."/>
            <person name="Culley D.E."/>
            <person name="Daum C."/>
            <person name="Ezra D."/>
            <person name="Gonzalez J.B."/>
            <person name="Henrissat B."/>
            <person name="Kuo A."/>
            <person name="Liang C."/>
            <person name="Lipzen A."/>
            <person name="Lutzoni F."/>
            <person name="Magnuson J."/>
            <person name="Mondo S."/>
            <person name="Nolan M."/>
            <person name="Ohm R."/>
            <person name="Pangilinan J."/>
            <person name="Park H.-J."/>
            <person name="Ramirez L."/>
            <person name="Alfaro M."/>
            <person name="Sun H."/>
            <person name="Tritt A."/>
            <person name="Yoshinaga Y."/>
            <person name="Zwiers L.-H."/>
            <person name="Turgeon B.G."/>
            <person name="Goodwin S.B."/>
            <person name="Spatafora J.W."/>
            <person name="Crous P.W."/>
            <person name="Grigoriev I.V."/>
        </authorList>
    </citation>
    <scope>NUCLEOTIDE SEQUENCE</scope>
    <source>
        <strain evidence="7">CBS 394.84</strain>
    </source>
</reference>
<dbReference type="PANTHER" id="PTHR45649:SF1">
    <property type="entry name" value="TRANSPORTER, PUTATIVE (EUROFUNG)-RELATED"/>
    <property type="match status" value="1"/>
</dbReference>
<keyword evidence="4 6" id="KW-1133">Transmembrane helix</keyword>
<name>A0A9P4LC60_9PLEO</name>
<dbReference type="GeneID" id="63855546"/>
<evidence type="ECO:0000256" key="5">
    <source>
        <dbReference type="ARBA" id="ARBA00023136"/>
    </source>
</evidence>
<comment type="subcellular location">
    <subcellularLocation>
        <location evidence="1">Membrane</location>
        <topology evidence="1">Multi-pass membrane protein</topology>
    </subcellularLocation>
</comment>
<feature type="transmembrane region" description="Helical" evidence="6">
    <location>
        <begin position="319"/>
        <end position="337"/>
    </location>
</feature>
<keyword evidence="8" id="KW-1185">Reference proteome</keyword>
<feature type="transmembrane region" description="Helical" evidence="6">
    <location>
        <begin position="267"/>
        <end position="291"/>
    </location>
</feature>
<dbReference type="AlphaFoldDB" id="A0A9P4LC60"/>
<dbReference type="Pfam" id="PF13520">
    <property type="entry name" value="AA_permease_2"/>
    <property type="match status" value="1"/>
</dbReference>
<dbReference type="GO" id="GO:0022857">
    <property type="term" value="F:transmembrane transporter activity"/>
    <property type="evidence" value="ECO:0007669"/>
    <property type="project" value="InterPro"/>
</dbReference>
<dbReference type="PANTHER" id="PTHR45649">
    <property type="entry name" value="AMINO-ACID PERMEASE BAT1"/>
    <property type="match status" value="1"/>
</dbReference>
<dbReference type="RefSeq" id="XP_040791600.1">
    <property type="nucleotide sequence ID" value="XM_040938292.1"/>
</dbReference>
<feature type="transmembrane region" description="Helical" evidence="6">
    <location>
        <begin position="178"/>
        <end position="201"/>
    </location>
</feature>
<accession>A0A9P4LC60</accession>
<protein>
    <recommendedName>
        <fullName evidence="9">Amino acid transporter</fullName>
    </recommendedName>
</protein>
<dbReference type="InterPro" id="IPR002293">
    <property type="entry name" value="AA/rel_permease1"/>
</dbReference>
<evidence type="ECO:0000256" key="6">
    <source>
        <dbReference type="SAM" id="Phobius"/>
    </source>
</evidence>
<evidence type="ECO:0000256" key="1">
    <source>
        <dbReference type="ARBA" id="ARBA00004141"/>
    </source>
</evidence>
<proteinExistence type="predicted"/>
<organism evidence="7 8">
    <name type="scientific">Cucurbitaria berberidis CBS 394.84</name>
    <dbReference type="NCBI Taxonomy" id="1168544"/>
    <lineage>
        <taxon>Eukaryota</taxon>
        <taxon>Fungi</taxon>
        <taxon>Dikarya</taxon>
        <taxon>Ascomycota</taxon>
        <taxon>Pezizomycotina</taxon>
        <taxon>Dothideomycetes</taxon>
        <taxon>Pleosporomycetidae</taxon>
        <taxon>Pleosporales</taxon>
        <taxon>Pleosporineae</taxon>
        <taxon>Cucurbitariaceae</taxon>
        <taxon>Cucurbitaria</taxon>
    </lineage>
</organism>
<dbReference type="EMBL" id="ML976615">
    <property type="protein sequence ID" value="KAF1849037.1"/>
    <property type="molecule type" value="Genomic_DNA"/>
</dbReference>